<name>A0ABX0WPE4_9BURK</name>
<protein>
    <submittedName>
        <fullName evidence="1">Uncharacterized protein</fullName>
    </submittedName>
</protein>
<comment type="caution">
    <text evidence="1">The sequence shown here is derived from an EMBL/GenBank/DDBJ whole genome shotgun (WGS) entry which is preliminary data.</text>
</comment>
<sequence length="186" mass="20409">MTNSTTVCAVNTDSIVAEAPKTVAKSPQSKERALYLEAKRKVSALEKEVEALKTQQTLPIFQMAVRMSLNMINRHLNSIVNYSGSDSPYDTGEVGDCHATSVMQLAAWRAKLALTEKFESFKGLDEVFYGISGAAECAYNSITTQDSAYGRYLKSLTASVDTFAELCDTLDSWGDSFFVDTEVQNV</sequence>
<gene>
    <name evidence="1" type="ORF">GGR41_000578</name>
</gene>
<dbReference type="RefSeq" id="WP_167660557.1">
    <property type="nucleotide sequence ID" value="NZ_BMCQ01000004.1"/>
</dbReference>
<keyword evidence="2" id="KW-1185">Reference proteome</keyword>
<dbReference type="EMBL" id="JAATIZ010000001">
    <property type="protein sequence ID" value="NJB64357.1"/>
    <property type="molecule type" value="Genomic_DNA"/>
</dbReference>
<evidence type="ECO:0000313" key="2">
    <source>
        <dbReference type="Proteomes" id="UP000783934"/>
    </source>
</evidence>
<reference evidence="1 2" key="1">
    <citation type="submission" date="2020-03" db="EMBL/GenBank/DDBJ databases">
        <title>Genomic Encyclopedia of Type Strains, Phase IV (KMG-IV): sequencing the most valuable type-strain genomes for metagenomic binning, comparative biology and taxonomic classification.</title>
        <authorList>
            <person name="Goeker M."/>
        </authorList>
    </citation>
    <scope>NUCLEOTIDE SEQUENCE [LARGE SCALE GENOMIC DNA]</scope>
    <source>
        <strain evidence="1 2">DSM 26613</strain>
    </source>
</reference>
<organism evidence="1 2">
    <name type="scientific">Paenalcaligenes hominis</name>
    <dbReference type="NCBI Taxonomy" id="643674"/>
    <lineage>
        <taxon>Bacteria</taxon>
        <taxon>Pseudomonadati</taxon>
        <taxon>Pseudomonadota</taxon>
        <taxon>Betaproteobacteria</taxon>
        <taxon>Burkholderiales</taxon>
        <taxon>Alcaligenaceae</taxon>
        <taxon>Paenalcaligenes</taxon>
    </lineage>
</organism>
<proteinExistence type="predicted"/>
<dbReference type="Proteomes" id="UP000783934">
    <property type="component" value="Unassembled WGS sequence"/>
</dbReference>
<evidence type="ECO:0000313" key="1">
    <source>
        <dbReference type="EMBL" id="NJB64357.1"/>
    </source>
</evidence>
<accession>A0ABX0WPE4</accession>